<proteinExistence type="predicted"/>
<dbReference type="Proteomes" id="UP000183028">
    <property type="component" value="Unassembled WGS sequence"/>
</dbReference>
<gene>
    <name evidence="1" type="ORF">SAMN04487834_104014</name>
</gene>
<evidence type="ECO:0000313" key="1">
    <source>
        <dbReference type="EMBL" id="SEI97002.1"/>
    </source>
</evidence>
<name>A0A1H6V9M7_9FIRM</name>
<accession>A0A1H6V9M7</accession>
<sequence length="80" mass="9113">MKKMATVTSRGDRREQLTTLAQHIAKRLDSCESDMIYAQLSRQYRDTLREIDALGIIEDDDEIGELINERKSDGKSGAVR</sequence>
<keyword evidence="2" id="KW-1185">Reference proteome</keyword>
<dbReference type="EMBL" id="FNYK01000040">
    <property type="protein sequence ID" value="SEI97002.1"/>
    <property type="molecule type" value="Genomic_DNA"/>
</dbReference>
<protein>
    <submittedName>
        <fullName evidence="1">Uncharacterized protein</fullName>
    </submittedName>
</protein>
<organism evidence="1 2">
    <name type="scientific">Sharpea azabuensis</name>
    <dbReference type="NCBI Taxonomy" id="322505"/>
    <lineage>
        <taxon>Bacteria</taxon>
        <taxon>Bacillati</taxon>
        <taxon>Bacillota</taxon>
        <taxon>Erysipelotrichia</taxon>
        <taxon>Erysipelotrichales</taxon>
        <taxon>Coprobacillaceae</taxon>
        <taxon>Sharpea</taxon>
    </lineage>
</organism>
<evidence type="ECO:0000313" key="2">
    <source>
        <dbReference type="Proteomes" id="UP000183028"/>
    </source>
</evidence>
<dbReference type="AlphaFoldDB" id="A0A1H6V9M7"/>
<reference evidence="2" key="1">
    <citation type="submission" date="2016-10" db="EMBL/GenBank/DDBJ databases">
        <authorList>
            <person name="Varghese N."/>
            <person name="Submissions S."/>
        </authorList>
    </citation>
    <scope>NUCLEOTIDE SEQUENCE [LARGE SCALE GENOMIC DNA]</scope>
    <source>
        <strain evidence="2">DSM 20406</strain>
    </source>
</reference>
<dbReference type="RefSeq" id="WP_074732356.1">
    <property type="nucleotide sequence ID" value="NZ_FNYK01000040.1"/>
</dbReference>